<dbReference type="SMART" id="SM00115">
    <property type="entry name" value="CASc"/>
    <property type="match status" value="1"/>
</dbReference>
<dbReference type="PROSITE" id="PS50208">
    <property type="entry name" value="CASPASE_P20"/>
    <property type="match status" value="1"/>
</dbReference>
<dbReference type="Pfam" id="PF00656">
    <property type="entry name" value="Peptidase_C14"/>
    <property type="match status" value="1"/>
</dbReference>
<dbReference type="InterPro" id="IPR001315">
    <property type="entry name" value="CARD"/>
</dbReference>
<dbReference type="Proteomes" id="UP000752171">
    <property type="component" value="Unassembled WGS sequence"/>
</dbReference>
<evidence type="ECO:0000256" key="4">
    <source>
        <dbReference type="ARBA" id="ARBA00022490"/>
    </source>
</evidence>
<dbReference type="SUPFAM" id="SSF52129">
    <property type="entry name" value="Caspase-like"/>
    <property type="match status" value="1"/>
</dbReference>
<dbReference type="PIRSF" id="PIRSF038001">
    <property type="entry name" value="Caspase_ICE"/>
    <property type="match status" value="1"/>
</dbReference>
<comment type="similarity">
    <text evidence="3 17">Belongs to the peptidase C14A family.</text>
</comment>
<evidence type="ECO:0000256" key="8">
    <source>
        <dbReference type="ARBA" id="ARBA00022737"/>
    </source>
</evidence>
<evidence type="ECO:0000259" key="19">
    <source>
        <dbReference type="PROSITE" id="PS50207"/>
    </source>
</evidence>
<keyword evidence="10" id="KW-0788">Thiol protease</keyword>
<evidence type="ECO:0000256" key="2">
    <source>
        <dbReference type="ARBA" id="ARBA00004496"/>
    </source>
</evidence>
<dbReference type="InterPro" id="IPR016129">
    <property type="entry name" value="Caspase_his_AS"/>
</dbReference>
<dbReference type="Gene3D" id="1.10.533.10">
    <property type="entry name" value="Death Domain, Fas"/>
    <property type="match status" value="1"/>
</dbReference>
<dbReference type="OrthoDB" id="8816507at2759"/>
<keyword evidence="7" id="KW-0053">Apoptosis</keyword>
<keyword evidence="11" id="KW-0865">Zymogen</keyword>
<dbReference type="InterPro" id="IPR011600">
    <property type="entry name" value="Pept_C14_caspase"/>
</dbReference>
<dbReference type="SUPFAM" id="SSF47986">
    <property type="entry name" value="DEATH domain"/>
    <property type="match status" value="1"/>
</dbReference>
<feature type="region of interest" description="Disordered" evidence="18">
    <location>
        <begin position="269"/>
        <end position="289"/>
    </location>
</feature>
<evidence type="ECO:0000256" key="9">
    <source>
        <dbReference type="ARBA" id="ARBA00022801"/>
    </source>
</evidence>
<dbReference type="GO" id="GO:0072559">
    <property type="term" value="C:NLRP3 inflammasome complex"/>
    <property type="evidence" value="ECO:0007669"/>
    <property type="project" value="TreeGrafter"/>
</dbReference>
<keyword evidence="5" id="KW-0597">Phosphoprotein</keyword>
<evidence type="ECO:0000256" key="7">
    <source>
        <dbReference type="ARBA" id="ARBA00022703"/>
    </source>
</evidence>
<comment type="subcellular location">
    <subcellularLocation>
        <location evidence="2">Cytoplasm</location>
    </subcellularLocation>
    <subcellularLocation>
        <location evidence="1">Nucleus</location>
    </subcellularLocation>
</comment>
<keyword evidence="6" id="KW-0645">Protease</keyword>
<dbReference type="Gene3D" id="3.40.50.1460">
    <property type="match status" value="1"/>
</dbReference>
<dbReference type="PANTHER" id="PTHR47901:SF3">
    <property type="entry name" value="CASPASE-1"/>
    <property type="match status" value="1"/>
</dbReference>
<protein>
    <recommendedName>
        <fullName evidence="15">Caspase-8</fullName>
        <ecNumber evidence="14">3.4.22.61</ecNumber>
    </recommendedName>
</protein>
<feature type="compositionally biased region" description="Acidic residues" evidence="18">
    <location>
        <begin position="272"/>
        <end position="289"/>
    </location>
</feature>
<proteinExistence type="inferred from homology"/>
<comment type="caution">
    <text evidence="22">The sequence shown here is derived from an EMBL/GenBank/DDBJ whole genome shotgun (WGS) entry which is preliminary data.</text>
</comment>
<dbReference type="GO" id="GO:0050727">
    <property type="term" value="P:regulation of inflammatory response"/>
    <property type="evidence" value="ECO:0007669"/>
    <property type="project" value="TreeGrafter"/>
</dbReference>
<name>A0A8T2M5R9_ASTMX</name>
<dbReference type="GO" id="GO:0006508">
    <property type="term" value="P:proteolysis"/>
    <property type="evidence" value="ECO:0007669"/>
    <property type="project" value="UniProtKB-KW"/>
</dbReference>
<evidence type="ECO:0000256" key="3">
    <source>
        <dbReference type="ARBA" id="ARBA00010134"/>
    </source>
</evidence>
<feature type="domain" description="Caspase family p20" evidence="20">
    <location>
        <begin position="140"/>
        <end position="262"/>
    </location>
</feature>
<evidence type="ECO:0000256" key="17">
    <source>
        <dbReference type="RuleBase" id="RU003971"/>
    </source>
</evidence>
<dbReference type="GO" id="GO:0005634">
    <property type="term" value="C:nucleus"/>
    <property type="evidence" value="ECO:0007669"/>
    <property type="project" value="UniProtKB-SubCell"/>
</dbReference>
<comment type="catalytic activity">
    <reaction evidence="13">
        <text>Strict requirement for Asp at position P1 and has a preferred cleavage sequence of (Leu/Asp/Val)-Glu-Thr-Asp-|-(Gly/Ser/Ala).</text>
        <dbReference type="EC" id="3.4.22.61"/>
    </reaction>
</comment>
<dbReference type="GO" id="GO:0010467">
    <property type="term" value="P:gene expression"/>
    <property type="evidence" value="ECO:0007669"/>
    <property type="project" value="UniProtKB-ARBA"/>
</dbReference>
<dbReference type="GO" id="GO:0043065">
    <property type="term" value="P:positive regulation of apoptotic process"/>
    <property type="evidence" value="ECO:0007669"/>
    <property type="project" value="UniProtKB-ARBA"/>
</dbReference>
<evidence type="ECO:0000256" key="10">
    <source>
        <dbReference type="ARBA" id="ARBA00022807"/>
    </source>
</evidence>
<dbReference type="Pfam" id="PF00619">
    <property type="entry name" value="CARD"/>
    <property type="match status" value="1"/>
</dbReference>
<dbReference type="SMART" id="SM00114">
    <property type="entry name" value="CARD"/>
    <property type="match status" value="1"/>
</dbReference>
<dbReference type="InterPro" id="IPR002138">
    <property type="entry name" value="Pept_C14_p10"/>
</dbReference>
<feature type="domain" description="Caspase family p10" evidence="19">
    <location>
        <begin position="290"/>
        <end position="384"/>
    </location>
</feature>
<dbReference type="AlphaFoldDB" id="A0A8T2M5R9"/>
<dbReference type="PROSITE" id="PS50209">
    <property type="entry name" value="CARD"/>
    <property type="match status" value="1"/>
</dbReference>
<accession>A0A8T2M5R9</accession>
<evidence type="ECO:0000256" key="14">
    <source>
        <dbReference type="ARBA" id="ARBA00066479"/>
    </source>
</evidence>
<dbReference type="GO" id="GO:0006915">
    <property type="term" value="P:apoptotic process"/>
    <property type="evidence" value="ECO:0007669"/>
    <property type="project" value="UniProtKB-KW"/>
</dbReference>
<keyword evidence="4" id="KW-0963">Cytoplasm</keyword>
<feature type="domain" description="CARD" evidence="21">
    <location>
        <begin position="8"/>
        <end position="95"/>
    </location>
</feature>
<reference evidence="22 23" key="1">
    <citation type="submission" date="2021-07" db="EMBL/GenBank/DDBJ databases">
        <authorList>
            <person name="Imarazene B."/>
            <person name="Zahm M."/>
            <person name="Klopp C."/>
            <person name="Cabau C."/>
            <person name="Beille S."/>
            <person name="Jouanno E."/>
            <person name="Castinel A."/>
            <person name="Lluch J."/>
            <person name="Gil L."/>
            <person name="Kuchtly C."/>
            <person name="Lopez Roques C."/>
            <person name="Donnadieu C."/>
            <person name="Parrinello H."/>
            <person name="Journot L."/>
            <person name="Du K."/>
            <person name="Schartl M."/>
            <person name="Retaux S."/>
            <person name="Guiguen Y."/>
        </authorList>
    </citation>
    <scope>NUCLEOTIDE SEQUENCE [LARGE SCALE GENOMIC DNA]</scope>
    <source>
        <strain evidence="22">Pach_M1</strain>
        <tissue evidence="22">Testis</tissue>
    </source>
</reference>
<feature type="active site" evidence="16">
    <location>
        <position position="258"/>
    </location>
</feature>
<gene>
    <name evidence="22" type="primary">CASP8</name>
    <name evidence="22" type="ORF">AMEX_G6395</name>
</gene>
<dbReference type="FunFam" id="3.40.50.1460:FF:000008">
    <property type="entry name" value="caspase-8 isoform X1"/>
    <property type="match status" value="1"/>
</dbReference>
<evidence type="ECO:0000259" key="20">
    <source>
        <dbReference type="PROSITE" id="PS50208"/>
    </source>
</evidence>
<evidence type="ECO:0000256" key="13">
    <source>
        <dbReference type="ARBA" id="ARBA00051626"/>
    </source>
</evidence>
<dbReference type="InterPro" id="IPR002398">
    <property type="entry name" value="Pept_C14"/>
</dbReference>
<evidence type="ECO:0000256" key="12">
    <source>
        <dbReference type="ARBA" id="ARBA00023242"/>
    </source>
</evidence>
<keyword evidence="12" id="KW-0539">Nucleus</keyword>
<feature type="active site" evidence="16">
    <location>
        <position position="215"/>
    </location>
</feature>
<dbReference type="InterPro" id="IPR015917">
    <property type="entry name" value="Pept_C14A"/>
</dbReference>
<dbReference type="EMBL" id="JAICCE010000004">
    <property type="protein sequence ID" value="KAG9278514.1"/>
    <property type="molecule type" value="Genomic_DNA"/>
</dbReference>
<dbReference type="PANTHER" id="PTHR47901">
    <property type="entry name" value="CASPASE RECRUITMENT DOMAIN-CONTAINING PROTEIN 18"/>
    <property type="match status" value="1"/>
</dbReference>
<dbReference type="InterPro" id="IPR001309">
    <property type="entry name" value="Pept_C14_p20"/>
</dbReference>
<organism evidence="22 23">
    <name type="scientific">Astyanax mexicanus</name>
    <name type="common">Blind cave fish</name>
    <name type="synonym">Astyanax fasciatus mexicanus</name>
    <dbReference type="NCBI Taxonomy" id="7994"/>
    <lineage>
        <taxon>Eukaryota</taxon>
        <taxon>Metazoa</taxon>
        <taxon>Chordata</taxon>
        <taxon>Craniata</taxon>
        <taxon>Vertebrata</taxon>
        <taxon>Euteleostomi</taxon>
        <taxon>Actinopterygii</taxon>
        <taxon>Neopterygii</taxon>
        <taxon>Teleostei</taxon>
        <taxon>Ostariophysi</taxon>
        <taxon>Characiformes</taxon>
        <taxon>Characoidei</taxon>
        <taxon>Acestrorhamphidae</taxon>
        <taxon>Acestrorhamphinae</taxon>
        <taxon>Astyanax</taxon>
    </lineage>
</organism>
<dbReference type="GO" id="GO:0004197">
    <property type="term" value="F:cysteine-type endopeptidase activity"/>
    <property type="evidence" value="ECO:0007669"/>
    <property type="project" value="InterPro"/>
</dbReference>
<evidence type="ECO:0000256" key="18">
    <source>
        <dbReference type="SAM" id="MobiDB-lite"/>
    </source>
</evidence>
<dbReference type="CDD" id="cd00032">
    <property type="entry name" value="CASc"/>
    <property type="match status" value="1"/>
</dbReference>
<dbReference type="PRINTS" id="PR00376">
    <property type="entry name" value="IL1BCENZYME"/>
</dbReference>
<evidence type="ECO:0000256" key="1">
    <source>
        <dbReference type="ARBA" id="ARBA00004123"/>
    </source>
</evidence>
<evidence type="ECO:0000313" key="22">
    <source>
        <dbReference type="EMBL" id="KAG9278514.1"/>
    </source>
</evidence>
<evidence type="ECO:0000259" key="21">
    <source>
        <dbReference type="PROSITE" id="PS50209"/>
    </source>
</evidence>
<keyword evidence="8" id="KW-0677">Repeat</keyword>
<dbReference type="PROSITE" id="PS50207">
    <property type="entry name" value="CASPASE_P10"/>
    <property type="match status" value="1"/>
</dbReference>
<dbReference type="GO" id="GO:0072557">
    <property type="term" value="C:IPAF inflammasome complex"/>
    <property type="evidence" value="ECO:0007669"/>
    <property type="project" value="TreeGrafter"/>
</dbReference>
<evidence type="ECO:0000256" key="5">
    <source>
        <dbReference type="ARBA" id="ARBA00022553"/>
    </source>
</evidence>
<evidence type="ECO:0000313" key="23">
    <source>
        <dbReference type="Proteomes" id="UP000752171"/>
    </source>
</evidence>
<sequence length="385" mass="42817">MPLCSTDKVLEEVRVQIVDDLEGPVIKQLLDDLREKKVLNKGEVESILEENPSRGDKARKLVDSVKNKGSDASKIFIAQLKIRDEHFYNKLKLGDLLQSAGVNFTPGAPTPGASALGASDKQLIEPDDGSSKEYTMNSVPRGLCVIINNVKYENPKKNREGSKIDADGLKKVFRNLGFTVRTHEDQTAKQMRELMLSYSKTEKHGDCFVCCILSHGKQEGVIGTDMRTCSTKDILSPFDGINCPPLVGNPKVFFIQACRGKNRQTKVHVTADDDATEGDDDTVTSDDPGEAYTLPKHSDYLVSTSTVEDYVSYRNKYGSWFIESLCSKLVTGSQRGDDISAILTEVSDEVSRREGIELVNEVKYDAKMTSEHRSTLRKKLIFRIP</sequence>
<dbReference type="InterPro" id="IPR029030">
    <property type="entry name" value="Caspase-like_dom_sf"/>
</dbReference>
<evidence type="ECO:0000256" key="16">
    <source>
        <dbReference type="PIRSR" id="PIRSR038001-1"/>
    </source>
</evidence>
<dbReference type="GO" id="GO:0097169">
    <property type="term" value="C:AIM2 inflammasome complex"/>
    <property type="evidence" value="ECO:0007669"/>
    <property type="project" value="TreeGrafter"/>
</dbReference>
<dbReference type="InterPro" id="IPR011029">
    <property type="entry name" value="DEATH-like_dom_sf"/>
</dbReference>
<dbReference type="PROSITE" id="PS01121">
    <property type="entry name" value="CASPASE_HIS"/>
    <property type="match status" value="1"/>
</dbReference>
<dbReference type="GO" id="GO:0005886">
    <property type="term" value="C:plasma membrane"/>
    <property type="evidence" value="ECO:0007669"/>
    <property type="project" value="UniProtKB-ARBA"/>
</dbReference>
<dbReference type="EC" id="3.4.22.61" evidence="14"/>
<evidence type="ECO:0000256" key="15">
    <source>
        <dbReference type="ARBA" id="ARBA00068172"/>
    </source>
</evidence>
<keyword evidence="9" id="KW-0378">Hydrolase</keyword>
<evidence type="ECO:0000256" key="11">
    <source>
        <dbReference type="ARBA" id="ARBA00023145"/>
    </source>
</evidence>
<evidence type="ECO:0000256" key="6">
    <source>
        <dbReference type="ARBA" id="ARBA00022670"/>
    </source>
</evidence>